<accession>A0ABM1EIW6</accession>
<evidence type="ECO:0000313" key="2">
    <source>
        <dbReference type="RefSeq" id="XP_014672137.1"/>
    </source>
</evidence>
<sequence>MHQLQQVVQECLDDIILYRQSRLTDTSDNLSDVLDSKLYKEMFNGIYVRGSNVPPTSNELHISTQMNTDGVALIRSSKLSVWPIYLTINEIPPGKRYTRKFRIFAGLWFGEHKADMLIYCEPLIKEFQNLYNQCFEILHCGKQLLVRTVMLSGVFDSPARSSAQGFLQFNGYNSCPNCSIPGENLKVSEKGRVTIFPFNTLRIWSS</sequence>
<dbReference type="Pfam" id="PF02992">
    <property type="entry name" value="Transposase_21"/>
    <property type="match status" value="1"/>
</dbReference>
<protein>
    <submittedName>
        <fullName evidence="2">Uncharacterized protein LOC106812709</fullName>
    </submittedName>
</protein>
<evidence type="ECO:0000313" key="1">
    <source>
        <dbReference type="Proteomes" id="UP000695022"/>
    </source>
</evidence>
<dbReference type="InterPro" id="IPR004242">
    <property type="entry name" value="Transposase_21"/>
</dbReference>
<dbReference type="Proteomes" id="UP000695022">
    <property type="component" value="Unplaced"/>
</dbReference>
<organism evidence="1 2">
    <name type="scientific">Priapulus caudatus</name>
    <name type="common">Priapulid worm</name>
    <dbReference type="NCBI Taxonomy" id="37621"/>
    <lineage>
        <taxon>Eukaryota</taxon>
        <taxon>Metazoa</taxon>
        <taxon>Ecdysozoa</taxon>
        <taxon>Scalidophora</taxon>
        <taxon>Priapulida</taxon>
        <taxon>Priapulimorpha</taxon>
        <taxon>Priapulimorphida</taxon>
        <taxon>Priapulidae</taxon>
        <taxon>Priapulus</taxon>
    </lineage>
</organism>
<proteinExistence type="predicted"/>
<name>A0ABM1EIW6_PRICU</name>
<reference evidence="2" key="1">
    <citation type="submission" date="2025-08" db="UniProtKB">
        <authorList>
            <consortium name="RefSeq"/>
        </authorList>
    </citation>
    <scope>IDENTIFICATION</scope>
</reference>
<keyword evidence="1" id="KW-1185">Reference proteome</keyword>
<gene>
    <name evidence="2" type="primary">LOC106812709</name>
</gene>
<dbReference type="GeneID" id="106812709"/>
<dbReference type="RefSeq" id="XP_014672137.1">
    <property type="nucleotide sequence ID" value="XM_014816651.1"/>
</dbReference>